<keyword evidence="2 5" id="KW-0812">Transmembrane</keyword>
<organism evidence="6 7">
    <name type="scientific">Megaselia scalaris</name>
    <name type="common">Humpbacked fly</name>
    <name type="synonym">Phora scalaris</name>
    <dbReference type="NCBI Taxonomy" id="36166"/>
    <lineage>
        <taxon>Eukaryota</taxon>
        <taxon>Metazoa</taxon>
        <taxon>Ecdysozoa</taxon>
        <taxon>Arthropoda</taxon>
        <taxon>Hexapoda</taxon>
        <taxon>Insecta</taxon>
        <taxon>Pterygota</taxon>
        <taxon>Neoptera</taxon>
        <taxon>Endopterygota</taxon>
        <taxon>Diptera</taxon>
        <taxon>Brachycera</taxon>
        <taxon>Muscomorpha</taxon>
        <taxon>Platypezoidea</taxon>
        <taxon>Phoridae</taxon>
        <taxon>Megaseliini</taxon>
        <taxon>Megaselia</taxon>
    </lineage>
</organism>
<dbReference type="AlphaFoldDB" id="T1H0I6"/>
<dbReference type="InterPro" id="IPR003689">
    <property type="entry name" value="ZIP"/>
</dbReference>
<keyword evidence="4 5" id="KW-0472">Membrane</keyword>
<keyword evidence="3 5" id="KW-1133">Transmembrane helix</keyword>
<dbReference type="STRING" id="36166.T1H0I6"/>
<dbReference type="EnsemblMetazoa" id="MESCA009665-RA">
    <property type="protein sequence ID" value="MESCA009665-PA"/>
    <property type="gene ID" value="MESCA009665"/>
</dbReference>
<dbReference type="HOGENOM" id="CLU_2707628_0_0_1"/>
<evidence type="ECO:0000313" key="7">
    <source>
        <dbReference type="Proteomes" id="UP000015102"/>
    </source>
</evidence>
<feature type="transmembrane region" description="Helical" evidence="5">
    <location>
        <begin position="45"/>
        <end position="66"/>
    </location>
</feature>
<evidence type="ECO:0000256" key="1">
    <source>
        <dbReference type="ARBA" id="ARBA00004141"/>
    </source>
</evidence>
<protein>
    <recommendedName>
        <fullName evidence="8">Zinc/iron permease</fullName>
    </recommendedName>
</protein>
<name>T1H0I6_MEGSC</name>
<accession>T1H0I6</accession>
<dbReference type="Pfam" id="PF02535">
    <property type="entry name" value="Zip"/>
    <property type="match status" value="1"/>
</dbReference>
<dbReference type="EMBL" id="CAQQ02152901">
    <property type="status" value="NOT_ANNOTATED_CDS"/>
    <property type="molecule type" value="Genomic_DNA"/>
</dbReference>
<comment type="subcellular location">
    <subcellularLocation>
        <location evidence="1">Membrane</location>
        <topology evidence="1">Multi-pass membrane protein</topology>
    </subcellularLocation>
</comment>
<evidence type="ECO:0000256" key="4">
    <source>
        <dbReference type="ARBA" id="ARBA00023136"/>
    </source>
</evidence>
<feature type="transmembrane region" description="Helical" evidence="5">
    <location>
        <begin position="15"/>
        <end position="33"/>
    </location>
</feature>
<sequence length="73" mass="7699">MSTSTINKAEMNVNAKVLALSVLGLGSLIFGLLPSCTRIGRYPLVTSVLLCFGAGVLLATSLVHMLPDTTFFL</sequence>
<dbReference type="GO" id="GO:0046873">
    <property type="term" value="F:metal ion transmembrane transporter activity"/>
    <property type="evidence" value="ECO:0007669"/>
    <property type="project" value="InterPro"/>
</dbReference>
<evidence type="ECO:0000256" key="5">
    <source>
        <dbReference type="SAM" id="Phobius"/>
    </source>
</evidence>
<evidence type="ECO:0000256" key="2">
    <source>
        <dbReference type="ARBA" id="ARBA00022692"/>
    </source>
</evidence>
<reference evidence="6" key="2">
    <citation type="submission" date="2015-06" db="UniProtKB">
        <authorList>
            <consortium name="EnsemblMetazoa"/>
        </authorList>
    </citation>
    <scope>IDENTIFICATION</scope>
</reference>
<evidence type="ECO:0000313" key="6">
    <source>
        <dbReference type="EnsemblMetazoa" id="MESCA009665-PA"/>
    </source>
</evidence>
<evidence type="ECO:0008006" key="8">
    <source>
        <dbReference type="Google" id="ProtNLM"/>
    </source>
</evidence>
<evidence type="ECO:0000256" key="3">
    <source>
        <dbReference type="ARBA" id="ARBA00022989"/>
    </source>
</evidence>
<reference evidence="7" key="1">
    <citation type="submission" date="2013-02" db="EMBL/GenBank/DDBJ databases">
        <authorList>
            <person name="Hughes D."/>
        </authorList>
    </citation>
    <scope>NUCLEOTIDE SEQUENCE</scope>
    <source>
        <strain>Durham</strain>
        <strain evidence="7">NC isolate 2 -- Noor lab</strain>
    </source>
</reference>
<proteinExistence type="predicted"/>
<dbReference type="GO" id="GO:0016020">
    <property type="term" value="C:membrane"/>
    <property type="evidence" value="ECO:0007669"/>
    <property type="project" value="UniProtKB-SubCell"/>
</dbReference>
<dbReference type="Proteomes" id="UP000015102">
    <property type="component" value="Unassembled WGS sequence"/>
</dbReference>
<keyword evidence="7" id="KW-1185">Reference proteome</keyword>